<evidence type="ECO:0000256" key="19">
    <source>
        <dbReference type="RuleBase" id="RU363038"/>
    </source>
</evidence>
<dbReference type="GO" id="GO:0006420">
    <property type="term" value="P:arginyl-tRNA aminoacylation"/>
    <property type="evidence" value="ECO:0007669"/>
    <property type="project" value="InterPro"/>
</dbReference>
<dbReference type="InterPro" id="IPR007828">
    <property type="entry name" value="Inositol_oxygenase"/>
</dbReference>
<feature type="domain" description="DALR anticodon binding" evidence="20">
    <location>
        <begin position="540"/>
        <end position="660"/>
    </location>
</feature>
<keyword evidence="22" id="KW-1185">Reference proteome</keyword>
<dbReference type="InterPro" id="IPR001278">
    <property type="entry name" value="Arg-tRNA-ligase"/>
</dbReference>
<dbReference type="EC" id="6.1.1.19" evidence="6"/>
<comment type="similarity">
    <text evidence="4 19">Belongs to the class-I aminoacyl-tRNA synthetase family.</text>
</comment>
<evidence type="ECO:0000259" key="20">
    <source>
        <dbReference type="SMART" id="SM00836"/>
    </source>
</evidence>
<dbReference type="SMART" id="SM00836">
    <property type="entry name" value="DALR_1"/>
    <property type="match status" value="1"/>
</dbReference>
<dbReference type="Proteomes" id="UP000256964">
    <property type="component" value="Unassembled WGS sequence"/>
</dbReference>
<evidence type="ECO:0000256" key="1">
    <source>
        <dbReference type="ARBA" id="ARBA00004496"/>
    </source>
</evidence>
<comment type="subcellular location">
    <subcellularLocation>
        <location evidence="1">Cytoplasm</location>
    </subcellularLocation>
</comment>
<dbReference type="SUPFAM" id="SSF109604">
    <property type="entry name" value="HD-domain/PDEase-like"/>
    <property type="match status" value="1"/>
</dbReference>
<evidence type="ECO:0000256" key="7">
    <source>
        <dbReference type="ARBA" id="ARBA00022490"/>
    </source>
</evidence>
<dbReference type="AlphaFoldDB" id="A0A371CTP4"/>
<keyword evidence="9 18" id="KW-0479">Metal-binding</keyword>
<dbReference type="Gene3D" id="1.10.730.10">
    <property type="entry name" value="Isoleucyl-tRNA Synthetase, Domain 1"/>
    <property type="match status" value="1"/>
</dbReference>
<evidence type="ECO:0000256" key="17">
    <source>
        <dbReference type="ARBA" id="ARBA00049339"/>
    </source>
</evidence>
<dbReference type="Pfam" id="PF05746">
    <property type="entry name" value="DALR_1"/>
    <property type="match status" value="1"/>
</dbReference>
<evidence type="ECO:0000256" key="5">
    <source>
        <dbReference type="ARBA" id="ARBA00011919"/>
    </source>
</evidence>
<keyword evidence="7" id="KW-0963">Cytoplasm</keyword>
<evidence type="ECO:0000313" key="22">
    <source>
        <dbReference type="Proteomes" id="UP000256964"/>
    </source>
</evidence>
<dbReference type="EMBL" id="KZ857462">
    <property type="protein sequence ID" value="RDX43626.1"/>
    <property type="molecule type" value="Genomic_DNA"/>
</dbReference>
<dbReference type="GO" id="GO:0005524">
    <property type="term" value="F:ATP binding"/>
    <property type="evidence" value="ECO:0007669"/>
    <property type="project" value="UniProtKB-KW"/>
</dbReference>
<keyword evidence="14 18" id="KW-0408">Iron</keyword>
<dbReference type="PRINTS" id="PR01038">
    <property type="entry name" value="TRNASYNTHARG"/>
</dbReference>
<name>A0A371CTP4_9APHY</name>
<evidence type="ECO:0000256" key="13">
    <source>
        <dbReference type="ARBA" id="ARBA00023002"/>
    </source>
</evidence>
<keyword evidence="11 19" id="KW-0067">ATP-binding</keyword>
<dbReference type="STRING" id="139420.A0A371CTP4"/>
<gene>
    <name evidence="21" type="ORF">OH76DRAFT_1458375</name>
</gene>
<dbReference type="PANTHER" id="PTHR11956">
    <property type="entry name" value="ARGINYL-TRNA SYNTHETASE"/>
    <property type="match status" value="1"/>
</dbReference>
<dbReference type="UniPathway" id="UPA00111">
    <property type="reaction ID" value="UER00527"/>
</dbReference>
<dbReference type="InterPro" id="IPR008909">
    <property type="entry name" value="DALR_anticod-bd"/>
</dbReference>
<dbReference type="CDD" id="cd07956">
    <property type="entry name" value="Anticodon_Ia_Arg"/>
    <property type="match status" value="1"/>
</dbReference>
<evidence type="ECO:0000313" key="21">
    <source>
        <dbReference type="EMBL" id="RDX43626.1"/>
    </source>
</evidence>
<keyword evidence="10 19" id="KW-0547">Nucleotide-binding</keyword>
<dbReference type="GO" id="GO:0005506">
    <property type="term" value="F:iron ion binding"/>
    <property type="evidence" value="ECO:0007669"/>
    <property type="project" value="InterPro"/>
</dbReference>
<evidence type="ECO:0000256" key="8">
    <source>
        <dbReference type="ARBA" id="ARBA00022598"/>
    </source>
</evidence>
<dbReference type="GO" id="GO:0050113">
    <property type="term" value="F:inositol oxygenase activity"/>
    <property type="evidence" value="ECO:0007669"/>
    <property type="project" value="UniProtKB-EC"/>
</dbReference>
<evidence type="ECO:0000256" key="18">
    <source>
        <dbReference type="PIRSR" id="PIRSR607828-2"/>
    </source>
</evidence>
<dbReference type="NCBIfam" id="TIGR00456">
    <property type="entry name" value="argS"/>
    <property type="match status" value="1"/>
</dbReference>
<dbReference type="PANTHER" id="PTHR11956:SF11">
    <property type="entry name" value="ARGININE--TRNA LIGASE, MITOCHONDRIAL-RELATED"/>
    <property type="match status" value="1"/>
</dbReference>
<dbReference type="EC" id="1.13.99.1" evidence="5"/>
<dbReference type="SUPFAM" id="SSF52374">
    <property type="entry name" value="Nucleotidylyl transferase"/>
    <property type="match status" value="1"/>
</dbReference>
<evidence type="ECO:0000256" key="12">
    <source>
        <dbReference type="ARBA" id="ARBA00022917"/>
    </source>
</evidence>
<evidence type="ECO:0000256" key="6">
    <source>
        <dbReference type="ARBA" id="ARBA00012837"/>
    </source>
</evidence>
<dbReference type="SUPFAM" id="SSF47323">
    <property type="entry name" value="Anticodon-binding domain of a subclass of class I aminoacyl-tRNA synthetases"/>
    <property type="match status" value="1"/>
</dbReference>
<keyword evidence="13" id="KW-0560">Oxidoreductase</keyword>
<dbReference type="GO" id="GO:0004814">
    <property type="term" value="F:arginine-tRNA ligase activity"/>
    <property type="evidence" value="ECO:0007669"/>
    <property type="project" value="UniProtKB-EC"/>
</dbReference>
<dbReference type="GO" id="GO:0032543">
    <property type="term" value="P:mitochondrial translation"/>
    <property type="evidence" value="ECO:0007669"/>
    <property type="project" value="TreeGrafter"/>
</dbReference>
<dbReference type="InterPro" id="IPR036695">
    <property type="entry name" value="Arg-tRNA-synth_N_sf"/>
</dbReference>
<evidence type="ECO:0000256" key="4">
    <source>
        <dbReference type="ARBA" id="ARBA00005594"/>
    </source>
</evidence>
<dbReference type="InterPro" id="IPR014729">
    <property type="entry name" value="Rossmann-like_a/b/a_fold"/>
</dbReference>
<keyword evidence="8 19" id="KW-0436">Ligase</keyword>
<dbReference type="GO" id="GO:0005739">
    <property type="term" value="C:mitochondrion"/>
    <property type="evidence" value="ECO:0007669"/>
    <property type="project" value="TreeGrafter"/>
</dbReference>
<evidence type="ECO:0000256" key="15">
    <source>
        <dbReference type="ARBA" id="ARBA00023146"/>
    </source>
</evidence>
<feature type="binding site" evidence="18">
    <location>
        <position position="84"/>
    </location>
    <ligand>
        <name>Fe cation</name>
        <dbReference type="ChEBI" id="CHEBI:24875"/>
        <label>1</label>
    </ligand>
</feature>
<reference evidence="21 22" key="1">
    <citation type="journal article" date="2018" name="Biotechnol. Biofuels">
        <title>Integrative visual omics of the white-rot fungus Polyporus brumalis exposes the biotechnological potential of its oxidative enzymes for delignifying raw plant biomass.</title>
        <authorList>
            <person name="Miyauchi S."/>
            <person name="Rancon A."/>
            <person name="Drula E."/>
            <person name="Hage H."/>
            <person name="Chaduli D."/>
            <person name="Favel A."/>
            <person name="Grisel S."/>
            <person name="Henrissat B."/>
            <person name="Herpoel-Gimbert I."/>
            <person name="Ruiz-Duenas F.J."/>
            <person name="Chevret D."/>
            <person name="Hainaut M."/>
            <person name="Lin J."/>
            <person name="Wang M."/>
            <person name="Pangilinan J."/>
            <person name="Lipzen A."/>
            <person name="Lesage-Meessen L."/>
            <person name="Navarro D."/>
            <person name="Riley R."/>
            <person name="Grigoriev I.V."/>
            <person name="Zhou S."/>
            <person name="Raouche S."/>
            <person name="Rosso M.N."/>
        </authorList>
    </citation>
    <scope>NUCLEOTIDE SEQUENCE [LARGE SCALE GENOMIC DNA]</scope>
    <source>
        <strain evidence="21 22">BRFM 1820</strain>
    </source>
</reference>
<organism evidence="21 22">
    <name type="scientific">Lentinus brumalis</name>
    <dbReference type="NCBI Taxonomy" id="2498619"/>
    <lineage>
        <taxon>Eukaryota</taxon>
        <taxon>Fungi</taxon>
        <taxon>Dikarya</taxon>
        <taxon>Basidiomycota</taxon>
        <taxon>Agaricomycotina</taxon>
        <taxon>Agaricomycetes</taxon>
        <taxon>Polyporales</taxon>
        <taxon>Polyporaceae</taxon>
        <taxon>Lentinus</taxon>
    </lineage>
</organism>
<accession>A0A371CTP4</accession>
<comment type="similarity">
    <text evidence="3">Belongs to the myo-inositol oxygenase family.</text>
</comment>
<dbReference type="Pfam" id="PF05153">
    <property type="entry name" value="MIOX"/>
    <property type="match status" value="1"/>
</dbReference>
<dbReference type="FunFam" id="1.10.730.10:FF:000006">
    <property type="entry name" value="Arginyl-tRNA synthetase 2, mitochondrial"/>
    <property type="match status" value="1"/>
</dbReference>
<keyword evidence="15 19" id="KW-0030">Aminoacyl-tRNA synthetase</keyword>
<comment type="cofactor">
    <cofactor evidence="18">
        <name>Fe cation</name>
        <dbReference type="ChEBI" id="CHEBI:24875"/>
    </cofactor>
    <text evidence="18">Binds 2 iron ions per subunit.</text>
</comment>
<evidence type="ECO:0000256" key="2">
    <source>
        <dbReference type="ARBA" id="ARBA00005167"/>
    </source>
</evidence>
<proteinExistence type="inferred from homology"/>
<comment type="pathway">
    <text evidence="2">Polyol metabolism; myo-inositol degradation into D-glucuronate; D-glucuronate from myo-inositol: step 1/1.</text>
</comment>
<dbReference type="Gene3D" id="3.40.50.620">
    <property type="entry name" value="HUPs"/>
    <property type="match status" value="1"/>
</dbReference>
<dbReference type="InterPro" id="IPR001412">
    <property type="entry name" value="aa-tRNA-synth_I_CS"/>
</dbReference>
<dbReference type="OrthoDB" id="68056at2759"/>
<dbReference type="PROSITE" id="PS00178">
    <property type="entry name" value="AA_TRNA_LIGASE_I"/>
    <property type="match status" value="1"/>
</dbReference>
<dbReference type="InterPro" id="IPR009080">
    <property type="entry name" value="tRNAsynth_Ia_anticodon-bd"/>
</dbReference>
<evidence type="ECO:0000256" key="11">
    <source>
        <dbReference type="ARBA" id="ARBA00022840"/>
    </source>
</evidence>
<feature type="binding site" evidence="18">
    <location>
        <position position="51"/>
    </location>
    <ligand>
        <name>Fe cation</name>
        <dbReference type="ChEBI" id="CHEBI:24875"/>
        <label>1</label>
    </ligand>
</feature>
<dbReference type="Pfam" id="PF00750">
    <property type="entry name" value="tRNA-synt_1d"/>
    <property type="match status" value="1"/>
</dbReference>
<evidence type="ECO:0000256" key="9">
    <source>
        <dbReference type="ARBA" id="ARBA00022723"/>
    </source>
</evidence>
<evidence type="ECO:0000256" key="10">
    <source>
        <dbReference type="ARBA" id="ARBA00022741"/>
    </source>
</evidence>
<protein>
    <recommendedName>
        <fullName evidence="16">Arginyl-tRNA synthetase</fullName>
        <ecNumber evidence="5">1.13.99.1</ecNumber>
        <ecNumber evidence="6">6.1.1.19</ecNumber>
    </recommendedName>
</protein>
<dbReference type="GO" id="GO:0019310">
    <property type="term" value="P:inositol catabolic process"/>
    <property type="evidence" value="ECO:0007669"/>
    <property type="project" value="InterPro"/>
</dbReference>
<comment type="catalytic activity">
    <reaction evidence="17">
        <text>tRNA(Arg) + L-arginine + ATP = L-arginyl-tRNA(Arg) + AMP + diphosphate</text>
        <dbReference type="Rhea" id="RHEA:20301"/>
        <dbReference type="Rhea" id="RHEA-COMP:9658"/>
        <dbReference type="Rhea" id="RHEA-COMP:9673"/>
        <dbReference type="ChEBI" id="CHEBI:30616"/>
        <dbReference type="ChEBI" id="CHEBI:32682"/>
        <dbReference type="ChEBI" id="CHEBI:33019"/>
        <dbReference type="ChEBI" id="CHEBI:78442"/>
        <dbReference type="ChEBI" id="CHEBI:78513"/>
        <dbReference type="ChEBI" id="CHEBI:456215"/>
        <dbReference type="EC" id="6.1.1.19"/>
    </reaction>
</comment>
<keyword evidence="12 19" id="KW-0648">Protein biosynthesis</keyword>
<evidence type="ECO:0000256" key="16">
    <source>
        <dbReference type="ARBA" id="ARBA00033033"/>
    </source>
</evidence>
<dbReference type="Gene3D" id="3.30.1360.70">
    <property type="entry name" value="Arginyl tRNA synthetase N-terminal domain"/>
    <property type="match status" value="1"/>
</dbReference>
<sequence length="660" mass="75235">MLSWGHDEVRATRVRLSLVLEVLTRGPQYLYHVLKKQSSLPMDALYMIRYHSFYPWHREGAYEHLTNAEDRRALEAVRAFNPYDLYSKSDEPVNVEKVKPYYQGLIAKFFPEVIECAADLPELPEVLGTDPTRCVLDSFRIAIAKSVADAFEPLTIEQVYEGVDYGKKGEDFTVALPRFRLPGMVDDLAKKVIEKFQPDDWVESPGYGANSIGECKRLVIEYSPNISKSFHVGHLRSTIIGAWDVHSLNYLVDWGTQVRVLPRFGLIAVGFEKYGSQEALEQNAIQHLLEIYVNVNADAETDTTVREQAAAWSKRMEDGDEEALRNWRVWRELSIKKYAEEYARLIVHFDEYTGESMVGPQTMETAVNKLQEMGLIEEDNGALRVNLEKYKLGKAVVRKRDGTSIYLTRDIGAAIERYEKYKFVKMIYVVSAQQNLHLQQFFKVLSLMGSDWADRLEHVKWASGIVVFLGDIILDAATVMHGQMRKNEEKYEAVDNPEKVVLEIGITGVKIQDMAAKRINNYPFNLEHILSFEGDTGPYFHYAHVRLSFIERKNPELLPLPAPSQLNLDTLVEPQTREIVLLLGSYPDVVKTALKTHEPSGIATFAFRLSHAISSAWKTVIVKGEQDKEKAKARMALYLAARDVLGAVLRLLNIKPLDRM</sequence>
<dbReference type="InterPro" id="IPR035684">
    <property type="entry name" value="ArgRS_core"/>
</dbReference>
<evidence type="ECO:0000256" key="14">
    <source>
        <dbReference type="ARBA" id="ARBA00023004"/>
    </source>
</evidence>
<evidence type="ECO:0000256" key="3">
    <source>
        <dbReference type="ARBA" id="ARBA00005286"/>
    </source>
</evidence>